<dbReference type="InterPro" id="IPR002048">
    <property type="entry name" value="EF_hand_dom"/>
</dbReference>
<name>L8HA32_ACACF</name>
<protein>
    <submittedName>
        <fullName evidence="4">EF hand domain containing protein</fullName>
    </submittedName>
</protein>
<reference evidence="4 5" key="1">
    <citation type="journal article" date="2013" name="Genome Biol.">
        <title>Genome of Acanthamoeba castellanii highlights extensive lateral gene transfer and early evolution of tyrosine kinase signaling.</title>
        <authorList>
            <person name="Clarke M."/>
            <person name="Lohan A.J."/>
            <person name="Liu B."/>
            <person name="Lagkouvardos I."/>
            <person name="Roy S."/>
            <person name="Zafar N."/>
            <person name="Bertelli C."/>
            <person name="Schilde C."/>
            <person name="Kianianmomeni A."/>
            <person name="Burglin T.R."/>
            <person name="Frech C."/>
            <person name="Turcotte B."/>
            <person name="Kopec K.O."/>
            <person name="Synnott J.M."/>
            <person name="Choo C."/>
            <person name="Paponov I."/>
            <person name="Finkler A."/>
            <person name="Soon Heng Tan C."/>
            <person name="Hutchins A.P."/>
            <person name="Weinmeier T."/>
            <person name="Rattei T."/>
            <person name="Chu J.S."/>
            <person name="Gimenez G."/>
            <person name="Irimia M."/>
            <person name="Rigden D.J."/>
            <person name="Fitzpatrick D.A."/>
            <person name="Lorenzo-Morales J."/>
            <person name="Bateman A."/>
            <person name="Chiu C.H."/>
            <person name="Tang P."/>
            <person name="Hegemann P."/>
            <person name="Fromm H."/>
            <person name="Raoult D."/>
            <person name="Greub G."/>
            <person name="Miranda-Saavedra D."/>
            <person name="Chen N."/>
            <person name="Nash P."/>
            <person name="Ginger M.L."/>
            <person name="Horn M."/>
            <person name="Schaap P."/>
            <person name="Caler L."/>
            <person name="Loftus B."/>
        </authorList>
    </citation>
    <scope>NUCLEOTIDE SEQUENCE [LARGE SCALE GENOMIC DNA]</scope>
    <source>
        <strain evidence="4 5">Neff</strain>
    </source>
</reference>
<gene>
    <name evidence="4" type="ORF">ACA1_254410</name>
</gene>
<feature type="domain" description="EF-hand" evidence="3">
    <location>
        <begin position="165"/>
        <end position="200"/>
    </location>
</feature>
<dbReference type="RefSeq" id="XP_004367650.1">
    <property type="nucleotide sequence ID" value="XM_004367593.1"/>
</dbReference>
<dbReference type="PROSITE" id="PS00018">
    <property type="entry name" value="EF_HAND_1"/>
    <property type="match status" value="4"/>
</dbReference>
<evidence type="ECO:0000259" key="3">
    <source>
        <dbReference type="PROSITE" id="PS50222"/>
    </source>
</evidence>
<dbReference type="AlphaFoldDB" id="L8HA32"/>
<dbReference type="Gene3D" id="1.10.238.10">
    <property type="entry name" value="EF-hand"/>
    <property type="match status" value="2"/>
</dbReference>
<dbReference type="OMA" id="FQELINW"/>
<keyword evidence="2" id="KW-0106">Calcium</keyword>
<dbReference type="OrthoDB" id="17324at2759"/>
<dbReference type="InterPro" id="IPR050145">
    <property type="entry name" value="Centrin_CML-like"/>
</dbReference>
<evidence type="ECO:0000313" key="4">
    <source>
        <dbReference type="EMBL" id="ELR22394.1"/>
    </source>
</evidence>
<dbReference type="EMBL" id="KB007885">
    <property type="protein sequence ID" value="ELR22394.1"/>
    <property type="molecule type" value="Genomic_DNA"/>
</dbReference>
<keyword evidence="1" id="KW-0677">Repeat</keyword>
<organism evidence="4 5">
    <name type="scientific">Acanthamoeba castellanii (strain ATCC 30010 / Neff)</name>
    <dbReference type="NCBI Taxonomy" id="1257118"/>
    <lineage>
        <taxon>Eukaryota</taxon>
        <taxon>Amoebozoa</taxon>
        <taxon>Discosea</taxon>
        <taxon>Longamoebia</taxon>
        <taxon>Centramoebida</taxon>
        <taxon>Acanthamoebidae</taxon>
        <taxon>Acanthamoeba</taxon>
    </lineage>
</organism>
<dbReference type="GeneID" id="14923328"/>
<feature type="domain" description="EF-hand" evidence="3">
    <location>
        <begin position="58"/>
        <end position="93"/>
    </location>
</feature>
<dbReference type="SUPFAM" id="SSF47473">
    <property type="entry name" value="EF-hand"/>
    <property type="match status" value="1"/>
</dbReference>
<sequence>MSKIAAQKAIAEHLKKVEEEEGPPALSRRVFEKYDKDESGTIDRNEFKAMCYDLGYYLSEAETDIAFRTIDLSGNGDITYDEFYQARHHRTRRTHRTRTRTRRTRLTMSFWRNDKRFENLHKNPAELQRLQAAVAYFQFFDQDKSGQLDKQEFASLHADLVKNNMTTHDLESCFEELDTDGSGTISFNEYVEWISCARVPKVKVLPPPSV</sequence>
<dbReference type="KEGG" id="acan:ACA1_254410"/>
<dbReference type="SMART" id="SM00054">
    <property type="entry name" value="EFh"/>
    <property type="match status" value="4"/>
</dbReference>
<evidence type="ECO:0000256" key="1">
    <source>
        <dbReference type="ARBA" id="ARBA00022737"/>
    </source>
</evidence>
<dbReference type="InterPro" id="IPR018247">
    <property type="entry name" value="EF_Hand_1_Ca_BS"/>
</dbReference>
<dbReference type="GO" id="GO:0005509">
    <property type="term" value="F:calcium ion binding"/>
    <property type="evidence" value="ECO:0007669"/>
    <property type="project" value="InterPro"/>
</dbReference>
<evidence type="ECO:0000256" key="2">
    <source>
        <dbReference type="ARBA" id="ARBA00022837"/>
    </source>
</evidence>
<dbReference type="PROSITE" id="PS50222">
    <property type="entry name" value="EF_HAND_2"/>
    <property type="match status" value="4"/>
</dbReference>
<dbReference type="InterPro" id="IPR011992">
    <property type="entry name" value="EF-hand-dom_pair"/>
</dbReference>
<dbReference type="Proteomes" id="UP000011083">
    <property type="component" value="Unassembled WGS sequence"/>
</dbReference>
<feature type="domain" description="EF-hand" evidence="3">
    <location>
        <begin position="22"/>
        <end position="57"/>
    </location>
</feature>
<proteinExistence type="predicted"/>
<dbReference type="PANTHER" id="PTHR23050">
    <property type="entry name" value="CALCIUM BINDING PROTEIN"/>
    <property type="match status" value="1"/>
</dbReference>
<keyword evidence="5" id="KW-1185">Reference proteome</keyword>
<evidence type="ECO:0000313" key="5">
    <source>
        <dbReference type="Proteomes" id="UP000011083"/>
    </source>
</evidence>
<dbReference type="CDD" id="cd00051">
    <property type="entry name" value="EFh"/>
    <property type="match status" value="2"/>
</dbReference>
<feature type="domain" description="EF-hand" evidence="3">
    <location>
        <begin position="128"/>
        <end position="163"/>
    </location>
</feature>
<accession>L8HA32</accession>
<dbReference type="Pfam" id="PF13499">
    <property type="entry name" value="EF-hand_7"/>
    <property type="match status" value="2"/>
</dbReference>
<dbReference type="VEuPathDB" id="AmoebaDB:ACA1_254410"/>